<comment type="caution">
    <text evidence="2">The sequence shown here is derived from an EMBL/GenBank/DDBJ whole genome shotgun (WGS) entry which is preliminary data.</text>
</comment>
<keyword evidence="2" id="KW-0378">Hydrolase</keyword>
<dbReference type="Pfam" id="PF00472">
    <property type="entry name" value="RF-1"/>
    <property type="match status" value="1"/>
</dbReference>
<organism evidence="2 3">
    <name type="scientific">Mucuna pruriens</name>
    <name type="common">Velvet bean</name>
    <name type="synonym">Dolichos pruriens</name>
    <dbReference type="NCBI Taxonomy" id="157652"/>
    <lineage>
        <taxon>Eukaryota</taxon>
        <taxon>Viridiplantae</taxon>
        <taxon>Streptophyta</taxon>
        <taxon>Embryophyta</taxon>
        <taxon>Tracheophyta</taxon>
        <taxon>Spermatophyta</taxon>
        <taxon>Magnoliopsida</taxon>
        <taxon>eudicotyledons</taxon>
        <taxon>Gunneridae</taxon>
        <taxon>Pentapetalae</taxon>
        <taxon>rosids</taxon>
        <taxon>fabids</taxon>
        <taxon>Fabales</taxon>
        <taxon>Fabaceae</taxon>
        <taxon>Papilionoideae</taxon>
        <taxon>50 kb inversion clade</taxon>
        <taxon>NPAAA clade</taxon>
        <taxon>indigoferoid/millettioid clade</taxon>
        <taxon>Phaseoleae</taxon>
        <taxon>Mucuna</taxon>
    </lineage>
</organism>
<sequence>MATGSGSTRMVLLVKEMLQLSSSTLPFSSLCVRVLSPPLPFSLQLRRSPHSIRCASSDSDSSNKVSSRLSQVQQLLQQAEHRALSADKTPPPKITLDHVTVSFARSGGPGGQNVNKVNTKVDMRFNVNNAYWLSDRVRDKILQMEKNRINKDGELVISSTKTRTQKGNIEDALAKLQKQKRRWLQGINLVLWQEMLQKPFIFYGVDGKVSKQGKRLMIFIDLEKDGVITSVRTLGGETEDFPIKIELHHDPALSLYLFNLVLEVLTGDMQKIIPNCMLFVDDIVLIEELREPINFKIELWRQILGTKSFHLSRSKIEYIHCNFSLLGRCKRNMTWK</sequence>
<dbReference type="SUPFAM" id="SSF110916">
    <property type="entry name" value="Peptidyl-tRNA hydrolase domain-like"/>
    <property type="match status" value="1"/>
</dbReference>
<dbReference type="InterPro" id="IPR000352">
    <property type="entry name" value="Pep_chain_release_fac_I"/>
</dbReference>
<keyword evidence="3" id="KW-1185">Reference proteome</keyword>
<dbReference type="PANTHER" id="PTHR47352:SF1">
    <property type="entry name" value="CLASS I PEPTIDE CHAIN RELEASE FACTOR"/>
    <property type="match status" value="1"/>
</dbReference>
<dbReference type="PANTHER" id="PTHR47352">
    <property type="entry name" value="CLASS I PEPTIDE CHAIN RELEASE FACTOR"/>
    <property type="match status" value="1"/>
</dbReference>
<dbReference type="GO" id="GO:0003747">
    <property type="term" value="F:translation release factor activity"/>
    <property type="evidence" value="ECO:0007669"/>
    <property type="project" value="InterPro"/>
</dbReference>
<dbReference type="GO" id="GO:0016787">
    <property type="term" value="F:hydrolase activity"/>
    <property type="evidence" value="ECO:0007669"/>
    <property type="project" value="UniProtKB-KW"/>
</dbReference>
<dbReference type="Gene3D" id="3.30.160.20">
    <property type="match status" value="1"/>
</dbReference>
<dbReference type="OrthoDB" id="270639at2759"/>
<dbReference type="STRING" id="157652.A0A371EBB4"/>
<dbReference type="EMBL" id="QJKJ01014961">
    <property type="protein sequence ID" value="RDX63331.1"/>
    <property type="molecule type" value="Genomic_DNA"/>
</dbReference>
<gene>
    <name evidence="2" type="primary">mrpl58</name>
    <name evidence="2" type="ORF">CR513_58255</name>
</gene>
<dbReference type="PROSITE" id="PS00745">
    <property type="entry name" value="RF_PROK_I"/>
    <property type="match status" value="1"/>
</dbReference>
<dbReference type="Proteomes" id="UP000257109">
    <property type="component" value="Unassembled WGS sequence"/>
</dbReference>
<feature type="domain" description="Prokaryotic-type class I peptide chain release factors" evidence="1">
    <location>
        <begin position="105"/>
        <end position="121"/>
    </location>
</feature>
<protein>
    <submittedName>
        <fullName evidence="2">Peptidyl-tRNA hydrolase ICT1, mitochondrial</fullName>
    </submittedName>
</protein>
<evidence type="ECO:0000259" key="1">
    <source>
        <dbReference type="PROSITE" id="PS00745"/>
    </source>
</evidence>
<name>A0A371EBB4_MUCPR</name>
<feature type="non-terminal residue" evidence="2">
    <location>
        <position position="1"/>
    </location>
</feature>
<evidence type="ECO:0000313" key="3">
    <source>
        <dbReference type="Proteomes" id="UP000257109"/>
    </source>
</evidence>
<dbReference type="AlphaFoldDB" id="A0A371EBB4"/>
<accession>A0A371EBB4</accession>
<proteinExistence type="predicted"/>
<reference evidence="2" key="1">
    <citation type="submission" date="2018-05" db="EMBL/GenBank/DDBJ databases">
        <title>Draft genome of Mucuna pruriens seed.</title>
        <authorList>
            <person name="Nnadi N.E."/>
            <person name="Vos R."/>
            <person name="Hasami M.H."/>
            <person name="Devisetty U.K."/>
            <person name="Aguiy J.C."/>
        </authorList>
    </citation>
    <scope>NUCLEOTIDE SEQUENCE [LARGE SCALE GENOMIC DNA]</scope>
    <source>
        <strain evidence="2">JCA_2017</strain>
    </source>
</reference>
<evidence type="ECO:0000313" key="2">
    <source>
        <dbReference type="EMBL" id="RDX63331.1"/>
    </source>
</evidence>